<dbReference type="SUPFAM" id="SSF48264">
    <property type="entry name" value="Cytochrome P450"/>
    <property type="match status" value="2"/>
</dbReference>
<dbReference type="PRINTS" id="PR00463">
    <property type="entry name" value="EP450I"/>
</dbReference>
<comment type="caution">
    <text evidence="17">The sequence shown here is derived from an EMBL/GenBank/DDBJ whole genome shotgun (WGS) entry which is preliminary data.</text>
</comment>
<comment type="cofactor">
    <cofactor evidence="1 14">
        <name>heme</name>
        <dbReference type="ChEBI" id="CHEBI:30413"/>
    </cofactor>
</comment>
<feature type="signal peptide" evidence="16">
    <location>
        <begin position="1"/>
        <end position="25"/>
    </location>
</feature>
<keyword evidence="10 15" id="KW-0560">Oxidoreductase</keyword>
<evidence type="ECO:0000256" key="5">
    <source>
        <dbReference type="ARBA" id="ARBA00010617"/>
    </source>
</evidence>
<dbReference type="InterPro" id="IPR002401">
    <property type="entry name" value="Cyt_P450_E_grp-I"/>
</dbReference>
<evidence type="ECO:0000313" key="18">
    <source>
        <dbReference type="Proteomes" id="UP001607303"/>
    </source>
</evidence>
<feature type="chain" id="PRO_5044861289" evidence="16">
    <location>
        <begin position="26"/>
        <end position="621"/>
    </location>
</feature>
<dbReference type="InterPro" id="IPR001128">
    <property type="entry name" value="Cyt_P450"/>
</dbReference>
<name>A0ABD2CCQ3_VESMC</name>
<dbReference type="Gene3D" id="1.10.630.10">
    <property type="entry name" value="Cytochrome P450"/>
    <property type="match status" value="2"/>
</dbReference>
<organism evidence="17 18">
    <name type="scientific">Vespula maculifrons</name>
    <name type="common">Eastern yellow jacket</name>
    <name type="synonym">Wasp</name>
    <dbReference type="NCBI Taxonomy" id="7453"/>
    <lineage>
        <taxon>Eukaryota</taxon>
        <taxon>Metazoa</taxon>
        <taxon>Ecdysozoa</taxon>
        <taxon>Arthropoda</taxon>
        <taxon>Hexapoda</taxon>
        <taxon>Insecta</taxon>
        <taxon>Pterygota</taxon>
        <taxon>Neoptera</taxon>
        <taxon>Endopterygota</taxon>
        <taxon>Hymenoptera</taxon>
        <taxon>Apocrita</taxon>
        <taxon>Aculeata</taxon>
        <taxon>Vespoidea</taxon>
        <taxon>Vespidae</taxon>
        <taxon>Vespinae</taxon>
        <taxon>Vespula</taxon>
    </lineage>
</organism>
<dbReference type="GO" id="GO:0046872">
    <property type="term" value="F:metal ion binding"/>
    <property type="evidence" value="ECO:0007669"/>
    <property type="project" value="UniProtKB-KW"/>
</dbReference>
<evidence type="ECO:0000256" key="11">
    <source>
        <dbReference type="ARBA" id="ARBA00023004"/>
    </source>
</evidence>
<evidence type="ECO:0000313" key="17">
    <source>
        <dbReference type="EMBL" id="KAL2742837.1"/>
    </source>
</evidence>
<evidence type="ECO:0000256" key="12">
    <source>
        <dbReference type="ARBA" id="ARBA00023033"/>
    </source>
</evidence>
<keyword evidence="11 14" id="KW-0408">Iron</keyword>
<dbReference type="PANTHER" id="PTHR24291:SF189">
    <property type="entry name" value="CYTOCHROME P450 4C3-RELATED"/>
    <property type="match status" value="1"/>
</dbReference>
<keyword evidence="16" id="KW-0732">Signal</keyword>
<dbReference type="PROSITE" id="PS00086">
    <property type="entry name" value="CYTOCHROME_P450"/>
    <property type="match status" value="1"/>
</dbReference>
<dbReference type="InterPro" id="IPR050196">
    <property type="entry name" value="Cytochrome_P450_Monoox"/>
</dbReference>
<evidence type="ECO:0000256" key="3">
    <source>
        <dbReference type="ARBA" id="ARBA00004174"/>
    </source>
</evidence>
<dbReference type="GO" id="GO:0005789">
    <property type="term" value="C:endoplasmic reticulum membrane"/>
    <property type="evidence" value="ECO:0007669"/>
    <property type="project" value="UniProtKB-SubCell"/>
</dbReference>
<proteinExistence type="inferred from homology"/>
<evidence type="ECO:0000256" key="4">
    <source>
        <dbReference type="ARBA" id="ARBA00004406"/>
    </source>
</evidence>
<keyword evidence="8" id="KW-0256">Endoplasmic reticulum</keyword>
<evidence type="ECO:0000256" key="14">
    <source>
        <dbReference type="PIRSR" id="PIRSR602401-1"/>
    </source>
</evidence>
<protein>
    <submittedName>
        <fullName evidence="17">Cytochrome P450 4C1-like</fullName>
    </submittedName>
</protein>
<keyword evidence="13" id="KW-0472">Membrane</keyword>
<accession>A0ABD2CCQ3</accession>
<sequence>MFFTIFLSFFTLLLVLHCFVRYGRVGRISSRIPGPKAYPIIGNLHHFQLGNEQILEKFWKTNDEFYPIHRVWSFFFSLVTLLHPEDVEILLKSTQHLEKVIPYNFLRPWLSTGLITSSGDKWKQRRTVLLPTFHFNILKHFVVTLNAEAQYLVTSLKEEGKGEPIVKDLQKLIPIHTLNAICETAMGTPLKGMGELETKYRDAVHAYGKIVMHKLTRPWYHFDTIFALSRHNRLQKELVKTLHDFSKKIIAERKLFHEQTNRKYLINFGEMDASQTSSEKVNENNQNPTSKKRLAMLDLLIAASLNNQIDEEGIQEEVDTFIFAGHDTVAMALSFALLLFAKHKDVQENIRNEVRTVMEQKDLKMTISVIQEFSYLERCLKESLRLYPSVHSVLRYISKDMQLKNYLIPAGTTCNVSIHSLHRNPEFWPNPDVFDPDRFLRENVKGRNPYAYLPFSIGPRNCIGQKFAMLELKLMVAHILYNFYLEPVDELNNVKIMEDVLLRSSKTLQNDLIPAGSICNISIHNLHRTPEFCPNLDVFNPGRFLPENIKECNLYSYIPFSARPKNYIGQKFALLRLKILIAYILHNFYLKPVDKLDDIKMIGDFILGSPKPLCVKFISIK</sequence>
<dbReference type="AlphaFoldDB" id="A0ABD2CCQ3"/>
<evidence type="ECO:0000256" key="1">
    <source>
        <dbReference type="ARBA" id="ARBA00001971"/>
    </source>
</evidence>
<dbReference type="CDD" id="cd20628">
    <property type="entry name" value="CYP4"/>
    <property type="match status" value="1"/>
</dbReference>
<evidence type="ECO:0000256" key="9">
    <source>
        <dbReference type="ARBA" id="ARBA00022848"/>
    </source>
</evidence>
<evidence type="ECO:0000256" key="8">
    <source>
        <dbReference type="ARBA" id="ARBA00022824"/>
    </source>
</evidence>
<comment type="function">
    <text evidence="2">May be involved in the metabolism of insect hormones and in the breakdown of synthetic insecticides.</text>
</comment>
<comment type="similarity">
    <text evidence="5 15">Belongs to the cytochrome P450 family.</text>
</comment>
<evidence type="ECO:0000256" key="15">
    <source>
        <dbReference type="RuleBase" id="RU000461"/>
    </source>
</evidence>
<comment type="subcellular location">
    <subcellularLocation>
        <location evidence="4">Endoplasmic reticulum membrane</location>
        <topology evidence="4">Peripheral membrane protein</topology>
    </subcellularLocation>
    <subcellularLocation>
        <location evidence="3">Microsome membrane</location>
        <topology evidence="3">Peripheral membrane protein</topology>
    </subcellularLocation>
</comment>
<evidence type="ECO:0000256" key="16">
    <source>
        <dbReference type="SAM" id="SignalP"/>
    </source>
</evidence>
<dbReference type="EMBL" id="JAYRBN010000056">
    <property type="protein sequence ID" value="KAL2742837.1"/>
    <property type="molecule type" value="Genomic_DNA"/>
</dbReference>
<evidence type="ECO:0000256" key="10">
    <source>
        <dbReference type="ARBA" id="ARBA00023002"/>
    </source>
</evidence>
<dbReference type="Proteomes" id="UP001607303">
    <property type="component" value="Unassembled WGS sequence"/>
</dbReference>
<evidence type="ECO:0000256" key="7">
    <source>
        <dbReference type="ARBA" id="ARBA00022723"/>
    </source>
</evidence>
<dbReference type="GO" id="GO:0004497">
    <property type="term" value="F:monooxygenase activity"/>
    <property type="evidence" value="ECO:0007669"/>
    <property type="project" value="UniProtKB-KW"/>
</dbReference>
<dbReference type="InterPro" id="IPR017972">
    <property type="entry name" value="Cyt_P450_CS"/>
</dbReference>
<keyword evidence="6 14" id="KW-0349">Heme</keyword>
<keyword evidence="9" id="KW-0492">Microsome</keyword>
<reference evidence="17 18" key="1">
    <citation type="journal article" date="2024" name="Ann. Entomol. Soc. Am.">
        <title>Genomic analyses of the southern and eastern yellowjacket wasps (Hymenoptera: Vespidae) reveal evolutionary signatures of social life.</title>
        <authorList>
            <person name="Catto M.A."/>
            <person name="Caine P.B."/>
            <person name="Orr S.E."/>
            <person name="Hunt B.G."/>
            <person name="Goodisman M.A.D."/>
        </authorList>
    </citation>
    <scope>NUCLEOTIDE SEQUENCE [LARGE SCALE GENOMIC DNA]</scope>
    <source>
        <strain evidence="17">232</strain>
        <tissue evidence="17">Head and thorax</tissue>
    </source>
</reference>
<keyword evidence="7 14" id="KW-0479">Metal-binding</keyword>
<dbReference type="InterPro" id="IPR036396">
    <property type="entry name" value="Cyt_P450_sf"/>
</dbReference>
<evidence type="ECO:0000256" key="13">
    <source>
        <dbReference type="ARBA" id="ARBA00023136"/>
    </source>
</evidence>
<keyword evidence="18" id="KW-1185">Reference proteome</keyword>
<dbReference type="PANTHER" id="PTHR24291">
    <property type="entry name" value="CYTOCHROME P450 FAMILY 4"/>
    <property type="match status" value="1"/>
</dbReference>
<gene>
    <name evidence="17" type="ORF">V1477_008326</name>
</gene>
<evidence type="ECO:0000256" key="6">
    <source>
        <dbReference type="ARBA" id="ARBA00022617"/>
    </source>
</evidence>
<keyword evidence="12 15" id="KW-0503">Monooxygenase</keyword>
<feature type="binding site" description="axial binding residue" evidence="14">
    <location>
        <position position="462"/>
    </location>
    <ligand>
        <name>heme</name>
        <dbReference type="ChEBI" id="CHEBI:30413"/>
    </ligand>
    <ligandPart>
        <name>Fe</name>
        <dbReference type="ChEBI" id="CHEBI:18248"/>
    </ligandPart>
</feature>
<dbReference type="PRINTS" id="PR00385">
    <property type="entry name" value="P450"/>
</dbReference>
<dbReference type="Pfam" id="PF00067">
    <property type="entry name" value="p450"/>
    <property type="match status" value="2"/>
</dbReference>
<evidence type="ECO:0000256" key="2">
    <source>
        <dbReference type="ARBA" id="ARBA00003690"/>
    </source>
</evidence>